<proteinExistence type="predicted"/>
<evidence type="ECO:0000313" key="6">
    <source>
        <dbReference type="Proteomes" id="UP001218231"/>
    </source>
</evidence>
<accession>A0ABY7TSG4</accession>
<dbReference type="InterPro" id="IPR014756">
    <property type="entry name" value="Ig_E-set"/>
</dbReference>
<dbReference type="InterPro" id="IPR013783">
    <property type="entry name" value="Ig-like_fold"/>
</dbReference>
<dbReference type="InterPro" id="IPR014880">
    <property type="entry name" value="SoxZ_dom"/>
</dbReference>
<dbReference type="Gene3D" id="2.60.40.10">
    <property type="entry name" value="Immunoglobulins"/>
    <property type="match status" value="1"/>
</dbReference>
<feature type="compositionally biased region" description="Basic and acidic residues" evidence="1">
    <location>
        <begin position="236"/>
        <end position="248"/>
    </location>
</feature>
<dbReference type="InterPro" id="IPR032711">
    <property type="entry name" value="SoxY"/>
</dbReference>
<dbReference type="Gene3D" id="2.60.40.2470">
    <property type="entry name" value="SoxY domain"/>
    <property type="match status" value="1"/>
</dbReference>
<feature type="chain" id="PRO_5045701416" evidence="2">
    <location>
        <begin position="22"/>
        <end position="261"/>
    </location>
</feature>
<evidence type="ECO:0000259" key="3">
    <source>
        <dbReference type="Pfam" id="PF08770"/>
    </source>
</evidence>
<evidence type="ECO:0000256" key="1">
    <source>
        <dbReference type="SAM" id="MobiDB-lite"/>
    </source>
</evidence>
<dbReference type="InterPro" id="IPR030831">
    <property type="entry name" value="Fuse-rel_SoxYZ"/>
</dbReference>
<sequence length="261" mass="28291">MMRKAALTVLTTLLLPACAWAAPALPKDPLGSPMWTYHAARLFKGAPVVFDPRVRLQVPMIAENQHQFPVTVDARTIAGASRIIVFADLNPLTQAVDFRPLHAAPFLSLRIKLDQRTPVRAAVLGADGAWHVSGVWVDAAGGGCSAPPVSRAKGDWALHLGEMRGSAWKEGDDLRLRVSIRHPMDTGLVENIPSFHIETIHLRDAAGVELASMTVEGSVSEDPAFTFLLRPTREGPVKVQARDSEGREYQGVIGPQSRPHG</sequence>
<evidence type="ECO:0000259" key="4">
    <source>
        <dbReference type="Pfam" id="PF13501"/>
    </source>
</evidence>
<gene>
    <name evidence="5" type="ORF">PQ457_09280</name>
</gene>
<dbReference type="EMBL" id="CP117417">
    <property type="protein sequence ID" value="WCT76143.1"/>
    <property type="molecule type" value="Genomic_DNA"/>
</dbReference>
<evidence type="ECO:0000256" key="2">
    <source>
        <dbReference type="SAM" id="SignalP"/>
    </source>
</evidence>
<keyword evidence="6" id="KW-1185">Reference proteome</keyword>
<feature type="domain" description="Ig-like SoxY" evidence="4">
    <location>
        <begin position="41"/>
        <end position="144"/>
    </location>
</feature>
<name>A0ABY7TSG4_9SPHN</name>
<protein>
    <submittedName>
        <fullName evidence="5">Quinoprotein dehydrogenase-associated SoxYZ-like carrier</fullName>
    </submittedName>
</protein>
<feature type="signal peptide" evidence="2">
    <location>
        <begin position="1"/>
        <end position="21"/>
    </location>
</feature>
<dbReference type="InterPro" id="IPR038162">
    <property type="entry name" value="SoxY_sf"/>
</dbReference>
<dbReference type="Pfam" id="PF13501">
    <property type="entry name" value="SoxY"/>
    <property type="match status" value="1"/>
</dbReference>
<dbReference type="SUPFAM" id="SSF81296">
    <property type="entry name" value="E set domains"/>
    <property type="match status" value="1"/>
</dbReference>
<dbReference type="NCBIfam" id="TIGR04557">
    <property type="entry name" value="fuse_rel_SoxYZ"/>
    <property type="match status" value="1"/>
</dbReference>
<reference evidence="5 6" key="1">
    <citation type="submission" date="2023-02" db="EMBL/GenBank/DDBJ databases">
        <title>Genome sequence of Novosphingobium humi KACC 19094.</title>
        <authorList>
            <person name="Kim S."/>
            <person name="Heo J."/>
            <person name="Kwon S.-W."/>
        </authorList>
    </citation>
    <scope>NUCLEOTIDE SEQUENCE [LARGE SCALE GENOMIC DNA]</scope>
    <source>
        <strain evidence="5 6">KACC 19094</strain>
    </source>
</reference>
<feature type="domain" description="Sulphur oxidation protein SoxZ" evidence="3">
    <location>
        <begin position="168"/>
        <end position="250"/>
    </location>
</feature>
<organism evidence="5 6">
    <name type="scientific">Novosphingobium humi</name>
    <dbReference type="NCBI Taxonomy" id="2282397"/>
    <lineage>
        <taxon>Bacteria</taxon>
        <taxon>Pseudomonadati</taxon>
        <taxon>Pseudomonadota</taxon>
        <taxon>Alphaproteobacteria</taxon>
        <taxon>Sphingomonadales</taxon>
        <taxon>Sphingomonadaceae</taxon>
        <taxon>Novosphingobium</taxon>
    </lineage>
</organism>
<feature type="region of interest" description="Disordered" evidence="1">
    <location>
        <begin position="236"/>
        <end position="261"/>
    </location>
</feature>
<dbReference type="Pfam" id="PF08770">
    <property type="entry name" value="SoxZ"/>
    <property type="match status" value="1"/>
</dbReference>
<evidence type="ECO:0000313" key="5">
    <source>
        <dbReference type="EMBL" id="WCT76143.1"/>
    </source>
</evidence>
<keyword evidence="2" id="KW-0732">Signal</keyword>
<dbReference type="Proteomes" id="UP001218231">
    <property type="component" value="Chromosome"/>
</dbReference>